<reference evidence="1 2" key="1">
    <citation type="submission" date="2013-03" db="EMBL/GenBank/DDBJ databases">
        <title>The Genome Sequence of Cladophialophora carrionii CBS 160.54.</title>
        <authorList>
            <consortium name="The Broad Institute Genomics Platform"/>
            <person name="Cuomo C."/>
            <person name="de Hoog S."/>
            <person name="Gorbushina A."/>
            <person name="Walker B."/>
            <person name="Young S.K."/>
            <person name="Zeng Q."/>
            <person name="Gargeya S."/>
            <person name="Fitzgerald M."/>
            <person name="Haas B."/>
            <person name="Abouelleil A."/>
            <person name="Allen A.W."/>
            <person name="Alvarado L."/>
            <person name="Arachchi H.M."/>
            <person name="Berlin A.M."/>
            <person name="Chapman S.B."/>
            <person name="Gainer-Dewar J."/>
            <person name="Goldberg J."/>
            <person name="Griggs A."/>
            <person name="Gujja S."/>
            <person name="Hansen M."/>
            <person name="Howarth C."/>
            <person name="Imamovic A."/>
            <person name="Ireland A."/>
            <person name="Larimer J."/>
            <person name="McCowan C."/>
            <person name="Murphy C."/>
            <person name="Pearson M."/>
            <person name="Poon T.W."/>
            <person name="Priest M."/>
            <person name="Roberts A."/>
            <person name="Saif S."/>
            <person name="Shea T."/>
            <person name="Sisk P."/>
            <person name="Sykes S."/>
            <person name="Wortman J."/>
            <person name="Nusbaum C."/>
            <person name="Birren B."/>
        </authorList>
    </citation>
    <scope>NUCLEOTIDE SEQUENCE [LARGE SCALE GENOMIC DNA]</scope>
    <source>
        <strain evidence="1 2">CBS 160.54</strain>
    </source>
</reference>
<dbReference type="Proteomes" id="UP000030678">
    <property type="component" value="Unassembled WGS sequence"/>
</dbReference>
<protein>
    <recommendedName>
        <fullName evidence="3">C2H2-type domain-containing protein</fullName>
    </recommendedName>
</protein>
<dbReference type="AlphaFoldDB" id="V9DDQ1"/>
<accession>V9DDQ1</accession>
<dbReference type="OrthoDB" id="4765743at2759"/>
<dbReference type="RefSeq" id="XP_008726965.1">
    <property type="nucleotide sequence ID" value="XM_008728743.1"/>
</dbReference>
<dbReference type="VEuPathDB" id="FungiDB:G647_04399"/>
<dbReference type="HOGENOM" id="CLU_1517709_0_0_1"/>
<gene>
    <name evidence="1" type="ORF">G647_04399</name>
</gene>
<sequence length="177" mass="20366">MTPDSQAPFDGADHSSYRQSLVDVFGPSADLWIPTNTDTCKPGDAESLEVPKANFHVQSSSDFPYQYTFCGTGFDKKYVWKRHEQAVHAPSKVWVCEPSAFCAMGGNRHLYYGKCPVCFELLHVGHCRHRFQECWERPEKDRTYFRKDALIQHMHLIHHPFVTQNLYDGRDVDVPTA</sequence>
<name>V9DDQ1_9EURO</name>
<dbReference type="EMBL" id="KB822704">
    <property type="protein sequence ID" value="ETI25029.1"/>
    <property type="molecule type" value="Genomic_DNA"/>
</dbReference>
<evidence type="ECO:0008006" key="3">
    <source>
        <dbReference type="Google" id="ProtNLM"/>
    </source>
</evidence>
<organism evidence="1 2">
    <name type="scientific">Cladophialophora carrionii CBS 160.54</name>
    <dbReference type="NCBI Taxonomy" id="1279043"/>
    <lineage>
        <taxon>Eukaryota</taxon>
        <taxon>Fungi</taxon>
        <taxon>Dikarya</taxon>
        <taxon>Ascomycota</taxon>
        <taxon>Pezizomycotina</taxon>
        <taxon>Eurotiomycetes</taxon>
        <taxon>Chaetothyriomycetidae</taxon>
        <taxon>Chaetothyriales</taxon>
        <taxon>Herpotrichiellaceae</taxon>
        <taxon>Cladophialophora</taxon>
    </lineage>
</organism>
<evidence type="ECO:0000313" key="1">
    <source>
        <dbReference type="EMBL" id="ETI25029.1"/>
    </source>
</evidence>
<evidence type="ECO:0000313" key="2">
    <source>
        <dbReference type="Proteomes" id="UP000030678"/>
    </source>
</evidence>
<proteinExistence type="predicted"/>
<dbReference type="GeneID" id="19982892"/>